<dbReference type="PANTHER" id="PTHR34180">
    <property type="entry name" value="PEPTIDASE C45"/>
    <property type="match status" value="1"/>
</dbReference>
<proteinExistence type="predicted"/>
<feature type="region of interest" description="Disordered" evidence="1">
    <location>
        <begin position="110"/>
        <end position="140"/>
    </location>
</feature>
<comment type="caution">
    <text evidence="3">The sequence shown here is derived from an EMBL/GenBank/DDBJ whole genome shotgun (WGS) entry which is preliminary data.</text>
</comment>
<dbReference type="NCBIfam" id="NF040521">
    <property type="entry name" value="C45_proenzyme"/>
    <property type="match status" value="1"/>
</dbReference>
<name>A0ABR5J6C1_9ACTN</name>
<feature type="domain" description="Peptidase C45 hydrolase" evidence="2">
    <location>
        <begin position="154"/>
        <end position="314"/>
    </location>
</feature>
<reference evidence="3 4" key="1">
    <citation type="submission" date="2015-07" db="EMBL/GenBank/DDBJ databases">
        <authorList>
            <person name="Ju K.-S."/>
            <person name="Doroghazi J.R."/>
            <person name="Metcalf W.W."/>
        </authorList>
    </citation>
    <scope>NUCLEOTIDE SEQUENCE [LARGE SCALE GENOMIC DNA]</scope>
    <source>
        <strain evidence="3 4">NRRL B-3589</strain>
    </source>
</reference>
<accession>A0ABR5J6C1</accession>
<protein>
    <submittedName>
        <fullName evidence="3">Acyl-coenzyme A:6-aminopenicillanic-acid-acyltransferase form</fullName>
    </submittedName>
</protein>
<evidence type="ECO:0000313" key="4">
    <source>
        <dbReference type="Proteomes" id="UP000037020"/>
    </source>
</evidence>
<dbReference type="Gene3D" id="1.10.10.2120">
    <property type="match status" value="1"/>
</dbReference>
<evidence type="ECO:0000259" key="2">
    <source>
        <dbReference type="Pfam" id="PF03417"/>
    </source>
</evidence>
<feature type="compositionally biased region" description="Basic and acidic residues" evidence="1">
    <location>
        <begin position="112"/>
        <end position="134"/>
    </location>
</feature>
<dbReference type="EMBL" id="LGUT01001398">
    <property type="protein sequence ID" value="KOG89012.1"/>
    <property type="molecule type" value="Genomic_DNA"/>
</dbReference>
<gene>
    <name evidence="3" type="ORF">ADK38_16600</name>
</gene>
<evidence type="ECO:0000256" key="1">
    <source>
        <dbReference type="SAM" id="MobiDB-lite"/>
    </source>
</evidence>
<sequence>MQTPPIPLIEISGSPRERGRQYGEAARPQIETALAFYRASFAKTPGLAWHEVTRRAELWLPCVEDFAPDLLEELRGVAEGAGAGLLDLMALNARGEIVYDRTFARMGTTGEETAKGEGQEAAKGEGQEAAKGDAQEPDADGCSSFALLPPAAGDGHVWCGQNWDWRTGAEPTLVALRIVQPPRPTVIMVVEAGQIGRHGANSAGIALNANGLGGRFGDEIGVPQPFIRRRILDQANYKDALQVPFTARQQIPTNLLLTHRDGIAIDLETTPGRHQWLYPQDGMLVHGNHYQAPVPPQLERTYRPFSVDSLYRVPIIEAALRRARDRAESAEVRKVIEEGLADHFGLPHSVCNHPVEETDPLLHTSTIASNVVDLTTGEYHVVAGLPCRSPYLPLPWNVYDGPGGQ</sequence>
<dbReference type="PANTHER" id="PTHR34180:SF1">
    <property type="entry name" value="BETA-ALANYL-DOPAMINE_CARCININE HYDROLASE"/>
    <property type="match status" value="1"/>
</dbReference>
<organism evidence="3 4">
    <name type="scientific">Streptomyces varsoviensis</name>
    <dbReference type="NCBI Taxonomy" id="67373"/>
    <lineage>
        <taxon>Bacteria</taxon>
        <taxon>Bacillati</taxon>
        <taxon>Actinomycetota</taxon>
        <taxon>Actinomycetes</taxon>
        <taxon>Kitasatosporales</taxon>
        <taxon>Streptomycetaceae</taxon>
        <taxon>Streptomyces</taxon>
    </lineage>
</organism>
<dbReference type="InterPro" id="IPR047794">
    <property type="entry name" value="C45_proenzyme-like"/>
</dbReference>
<keyword evidence="4" id="KW-1185">Reference proteome</keyword>
<dbReference type="InterPro" id="IPR005079">
    <property type="entry name" value="Peptidase_C45_hydrolase"/>
</dbReference>
<dbReference type="Gene3D" id="3.60.60.10">
    <property type="entry name" value="Penicillin V Acylase, Chain A"/>
    <property type="match status" value="1"/>
</dbReference>
<dbReference type="RefSeq" id="WP_030886233.1">
    <property type="nucleotide sequence ID" value="NZ_JBIRHZ010000004.1"/>
</dbReference>
<dbReference type="Proteomes" id="UP000037020">
    <property type="component" value="Unassembled WGS sequence"/>
</dbReference>
<dbReference type="InterPro" id="IPR047801">
    <property type="entry name" value="Peptidase_C45"/>
</dbReference>
<dbReference type="Pfam" id="PF03417">
    <property type="entry name" value="AAT"/>
    <property type="match status" value="1"/>
</dbReference>
<evidence type="ECO:0000313" key="3">
    <source>
        <dbReference type="EMBL" id="KOG89012.1"/>
    </source>
</evidence>